<feature type="region of interest" description="Disordered" evidence="20">
    <location>
        <begin position="467"/>
        <end position="542"/>
    </location>
</feature>
<dbReference type="InterPro" id="IPR001508">
    <property type="entry name" value="Iono_Glu_rcpt_met"/>
</dbReference>
<evidence type="ECO:0000256" key="17">
    <source>
        <dbReference type="PIRSR" id="PIRSR601508-1"/>
    </source>
</evidence>
<dbReference type="Gene3D" id="3.40.190.10">
    <property type="entry name" value="Periplasmic binding protein-like II"/>
    <property type="match status" value="2"/>
</dbReference>
<keyword evidence="7" id="KW-0770">Synapse</keyword>
<evidence type="ECO:0000256" key="19">
    <source>
        <dbReference type="PIRSR" id="PIRSR601508-3"/>
    </source>
</evidence>
<dbReference type="InterPro" id="IPR019594">
    <property type="entry name" value="Glu/Gly-bd"/>
</dbReference>
<keyword evidence="25" id="KW-1185">Reference proteome</keyword>
<keyword evidence="6 21" id="KW-1133">Transmembrane helix</keyword>
<feature type="compositionally biased region" description="Low complexity" evidence="20">
    <location>
        <begin position="482"/>
        <end position="502"/>
    </location>
</feature>
<dbReference type="Pfam" id="PF10613">
    <property type="entry name" value="Lig_chan-Glu_bd"/>
    <property type="match status" value="1"/>
</dbReference>
<evidence type="ECO:0000256" key="20">
    <source>
        <dbReference type="SAM" id="MobiDB-lite"/>
    </source>
</evidence>
<dbReference type="Gene3D" id="1.10.287.70">
    <property type="match status" value="1"/>
</dbReference>
<feature type="transmembrane region" description="Helical" evidence="21">
    <location>
        <begin position="219"/>
        <end position="241"/>
    </location>
</feature>
<evidence type="ECO:0000259" key="23">
    <source>
        <dbReference type="SMART" id="SM00918"/>
    </source>
</evidence>
<feature type="binding site" evidence="17">
    <location>
        <position position="318"/>
    </location>
    <ligand>
        <name>L-glutamate</name>
        <dbReference type="ChEBI" id="CHEBI:29985"/>
    </ligand>
</feature>
<keyword evidence="10" id="KW-0675">Receptor</keyword>
<dbReference type="SUPFAM" id="SSF53850">
    <property type="entry name" value="Periplasmic binding protein-like II"/>
    <property type="match status" value="1"/>
</dbReference>
<dbReference type="Proteomes" id="UP000678499">
    <property type="component" value="Unassembled WGS sequence"/>
</dbReference>
<evidence type="ECO:0000256" key="8">
    <source>
        <dbReference type="ARBA" id="ARBA00023065"/>
    </source>
</evidence>
<comment type="similarity">
    <text evidence="1">Belongs to the glutamate-gated ion channel (TC 1.A.10.1) family.</text>
</comment>
<dbReference type="FunFam" id="3.40.190.10:FF:000060">
    <property type="entry name" value="Glutamate receptor ionotropic, kainate 1"/>
    <property type="match status" value="1"/>
</dbReference>
<evidence type="ECO:0000256" key="12">
    <source>
        <dbReference type="ARBA" id="ARBA00023257"/>
    </source>
</evidence>
<keyword evidence="5" id="KW-0732">Signal</keyword>
<evidence type="ECO:0000313" key="24">
    <source>
        <dbReference type="EMBL" id="CAD7283555.1"/>
    </source>
</evidence>
<evidence type="ECO:0000256" key="9">
    <source>
        <dbReference type="ARBA" id="ARBA00023136"/>
    </source>
</evidence>
<evidence type="ECO:0000256" key="7">
    <source>
        <dbReference type="ARBA" id="ARBA00023018"/>
    </source>
</evidence>
<proteinExistence type="inferred from homology"/>
<evidence type="ECO:0000256" key="3">
    <source>
        <dbReference type="ARBA" id="ARBA00022475"/>
    </source>
</evidence>
<dbReference type="SUPFAM" id="SSF81324">
    <property type="entry name" value="Voltage-gated potassium channels"/>
    <property type="match status" value="1"/>
</dbReference>
<evidence type="ECO:0000256" key="4">
    <source>
        <dbReference type="ARBA" id="ARBA00022692"/>
    </source>
</evidence>
<keyword evidence="19" id="KW-1015">Disulfide bond</keyword>
<protein>
    <recommendedName>
        <fullName evidence="16">Glutamate receptor 1</fullName>
    </recommendedName>
</protein>
<name>A0A7R9C0F8_9CRUS</name>
<dbReference type="OrthoDB" id="5984008at2759"/>
<evidence type="ECO:0000256" key="2">
    <source>
        <dbReference type="ARBA" id="ARBA00022448"/>
    </source>
</evidence>
<evidence type="ECO:0000256" key="16">
    <source>
        <dbReference type="ARBA" id="ARBA00072754"/>
    </source>
</evidence>
<dbReference type="FunFam" id="1.10.287.70:FF:000064">
    <property type="entry name" value="Glutamate receptor ionotropic, kainate"/>
    <property type="match status" value="1"/>
</dbReference>
<evidence type="ECO:0000256" key="14">
    <source>
        <dbReference type="ARBA" id="ARBA00023303"/>
    </source>
</evidence>
<keyword evidence="13" id="KW-1071">Ligand-gated ion channel</keyword>
<keyword evidence="2" id="KW-0813">Transport</keyword>
<keyword evidence="3" id="KW-1003">Cell membrane</keyword>
<keyword evidence="9 21" id="KW-0472">Membrane</keyword>
<feature type="binding site" evidence="17">
    <location>
        <position position="269"/>
    </location>
    <ligand>
        <name>L-glutamate</name>
        <dbReference type="ChEBI" id="CHEBI:29985"/>
    </ligand>
</feature>
<dbReference type="EMBL" id="CAJPEX010005622">
    <property type="protein sequence ID" value="CAG0923707.1"/>
    <property type="molecule type" value="Genomic_DNA"/>
</dbReference>
<feature type="site" description="Interaction with the cone snail toxin Con-ikot-ikot" evidence="18">
    <location>
        <position position="71"/>
    </location>
</feature>
<evidence type="ECO:0000256" key="15">
    <source>
        <dbReference type="ARBA" id="ARBA00034104"/>
    </source>
</evidence>
<feature type="domain" description="Ionotropic glutamate receptor L-glutamate and glycine-binding" evidence="23">
    <location>
        <begin position="22"/>
        <end position="87"/>
    </location>
</feature>
<feature type="binding site" evidence="17">
    <location>
        <position position="103"/>
    </location>
    <ligand>
        <name>L-glutamate</name>
        <dbReference type="ChEBI" id="CHEBI:29985"/>
    </ligand>
</feature>
<keyword evidence="4 21" id="KW-0812">Transmembrane</keyword>
<feature type="site" description="Crucial to convey clamshell closure to channel opening" evidence="18">
    <location>
        <position position="248"/>
    </location>
</feature>
<dbReference type="GO" id="GO:0004970">
    <property type="term" value="F:glutamate-gated receptor activity"/>
    <property type="evidence" value="ECO:0007669"/>
    <property type="project" value="UniProtKB-ARBA"/>
</dbReference>
<dbReference type="GO" id="GO:0008328">
    <property type="term" value="C:ionotropic glutamate receptor complex"/>
    <property type="evidence" value="ECO:0007669"/>
    <property type="project" value="UniProtKB-ARBA"/>
</dbReference>
<accession>A0A7R9C0F8</accession>
<feature type="binding site" evidence="17">
    <location>
        <position position="270"/>
    </location>
    <ligand>
        <name>L-glutamate</name>
        <dbReference type="ChEBI" id="CHEBI:29985"/>
    </ligand>
</feature>
<gene>
    <name evidence="24" type="ORF">NMOB1V02_LOCUS11170</name>
</gene>
<evidence type="ECO:0000256" key="21">
    <source>
        <dbReference type="SAM" id="Phobius"/>
    </source>
</evidence>
<dbReference type="InterPro" id="IPR001320">
    <property type="entry name" value="Iontro_rcpt_C"/>
</dbReference>
<dbReference type="InterPro" id="IPR015683">
    <property type="entry name" value="Ionotropic_Glu_rcpt"/>
</dbReference>
<dbReference type="SMART" id="SM00918">
    <property type="entry name" value="Lig_chan-Glu_bd"/>
    <property type="match status" value="1"/>
</dbReference>
<evidence type="ECO:0000256" key="13">
    <source>
        <dbReference type="ARBA" id="ARBA00023286"/>
    </source>
</evidence>
<dbReference type="SMART" id="SM00079">
    <property type="entry name" value="PBPe"/>
    <property type="match status" value="1"/>
</dbReference>
<evidence type="ECO:0000256" key="11">
    <source>
        <dbReference type="ARBA" id="ARBA00023180"/>
    </source>
</evidence>
<dbReference type="PRINTS" id="PR00177">
    <property type="entry name" value="NMDARECEPTOR"/>
</dbReference>
<sequence>MLLLSPCAMLEQWVSRGPQTPPYVMWKENKDDLVGNDKFEGFCIDLIHEISNILQFNYTFRLVKDGKYGSRDKETGEWNGMIRELLDREADLATADLTISYEREEAVDFTMPFMNLGIGILYKKPAKKAPNLFSFLSPLSLDVWIYMATAYLGVSVMLFVIARFTPYEWDNPHPCVQNPPALENQFSLLNSLWFTIGSLMQQGSDVAPKAVSTRMVAGMWWFFTLIMISSYTANLAAFLTVERMESAIQSAEDLAKQTKIKYGSMGSGSTKAFFRDSKIETYQRMWNFMDSSRPTVFTKSNQEGVERVKAGGYAFLMESTSIEYVIEKHCELMQVGGLLDNKGYGIALPPGSPYTSAISSAILQLQEKGWFLQLKTKWWKEKNEGAGNCDTEASKASSSAASELGLANVGGVFVVLMGGMGVAVLIALCEFVWKSRKLAMEENESLFEEMGKELKFAFRCRGSTKPIPKHQTLKLSSSQANLSRQQSQKQKQQRQAALSRQATVEDDDEDDDLIDEELRLSSPPPPSHALAEEAARAMLPPPPPPPAAGFYLGGGSSRSPMGIMMRPTTFAGVRREFIS</sequence>
<evidence type="ECO:0000256" key="6">
    <source>
        <dbReference type="ARBA" id="ARBA00022989"/>
    </source>
</evidence>
<feature type="binding site" evidence="17">
    <location>
        <position position="98"/>
    </location>
    <ligand>
        <name>L-glutamate</name>
        <dbReference type="ChEBI" id="CHEBI:29985"/>
    </ligand>
</feature>
<dbReference type="GO" id="GO:0045211">
    <property type="term" value="C:postsynaptic membrane"/>
    <property type="evidence" value="ECO:0007669"/>
    <property type="project" value="UniProtKB-SubCell"/>
</dbReference>
<evidence type="ECO:0000259" key="22">
    <source>
        <dbReference type="SMART" id="SM00079"/>
    </source>
</evidence>
<dbReference type="FunFam" id="3.40.190.10:FF:000001">
    <property type="entry name" value="Glutamate receptor ionotropic, kainate 2"/>
    <property type="match status" value="1"/>
</dbReference>
<feature type="compositionally biased region" description="Acidic residues" evidence="20">
    <location>
        <begin position="504"/>
        <end position="515"/>
    </location>
</feature>
<feature type="domain" description="Ionotropic glutamate receptor C-terminal" evidence="22">
    <location>
        <begin position="12"/>
        <end position="381"/>
    </location>
</feature>
<keyword evidence="11" id="KW-0325">Glycoprotein</keyword>
<feature type="transmembrane region" description="Helical" evidence="21">
    <location>
        <begin position="143"/>
        <end position="164"/>
    </location>
</feature>
<keyword evidence="14" id="KW-0407">Ion channel</keyword>
<evidence type="ECO:0000256" key="1">
    <source>
        <dbReference type="ARBA" id="ARBA00008685"/>
    </source>
</evidence>
<dbReference type="EMBL" id="OA887659">
    <property type="protein sequence ID" value="CAD7283555.1"/>
    <property type="molecule type" value="Genomic_DNA"/>
</dbReference>
<evidence type="ECO:0000256" key="10">
    <source>
        <dbReference type="ARBA" id="ARBA00023170"/>
    </source>
</evidence>
<organism evidence="24">
    <name type="scientific">Notodromas monacha</name>
    <dbReference type="NCBI Taxonomy" id="399045"/>
    <lineage>
        <taxon>Eukaryota</taxon>
        <taxon>Metazoa</taxon>
        <taxon>Ecdysozoa</taxon>
        <taxon>Arthropoda</taxon>
        <taxon>Crustacea</taxon>
        <taxon>Oligostraca</taxon>
        <taxon>Ostracoda</taxon>
        <taxon>Podocopa</taxon>
        <taxon>Podocopida</taxon>
        <taxon>Cypridocopina</taxon>
        <taxon>Cypridoidea</taxon>
        <taxon>Cyprididae</taxon>
        <taxon>Notodromas</taxon>
    </lineage>
</organism>
<keyword evidence="8" id="KW-0406">Ion transport</keyword>
<reference evidence="24" key="1">
    <citation type="submission" date="2020-11" db="EMBL/GenBank/DDBJ databases">
        <authorList>
            <person name="Tran Van P."/>
        </authorList>
    </citation>
    <scope>NUCLEOTIDE SEQUENCE</scope>
</reference>
<evidence type="ECO:0000256" key="5">
    <source>
        <dbReference type="ARBA" id="ARBA00022729"/>
    </source>
</evidence>
<comment type="subcellular location">
    <subcellularLocation>
        <location evidence="15">Postsynaptic cell membrane</location>
        <topology evidence="15">Multi-pass membrane protein</topology>
    </subcellularLocation>
</comment>
<feature type="disulfide bond" evidence="19">
    <location>
        <begin position="330"/>
        <end position="389"/>
    </location>
</feature>
<evidence type="ECO:0000256" key="18">
    <source>
        <dbReference type="PIRSR" id="PIRSR601508-2"/>
    </source>
</evidence>
<feature type="transmembrane region" description="Helical" evidence="21">
    <location>
        <begin position="404"/>
        <end position="428"/>
    </location>
</feature>
<dbReference type="AlphaFoldDB" id="A0A7R9C0F8"/>
<dbReference type="Pfam" id="PF00060">
    <property type="entry name" value="Lig_chan"/>
    <property type="match status" value="1"/>
</dbReference>
<feature type="site" description="Interaction with the cone snail toxin Con-ikot-ikot" evidence="18">
    <location>
        <position position="275"/>
    </location>
</feature>
<dbReference type="PANTHER" id="PTHR18966">
    <property type="entry name" value="IONOTROPIC GLUTAMATE RECEPTOR"/>
    <property type="match status" value="1"/>
</dbReference>
<evidence type="ECO:0000313" key="25">
    <source>
        <dbReference type="Proteomes" id="UP000678499"/>
    </source>
</evidence>
<keyword evidence="12" id="KW-0628">Postsynaptic cell membrane</keyword>